<protein>
    <recommendedName>
        <fullName evidence="4">Leucine Rich repeat</fullName>
    </recommendedName>
</protein>
<dbReference type="OrthoDB" id="272161at2759"/>
<dbReference type="EMBL" id="LR877156">
    <property type="protein sequence ID" value="CAD2218947.1"/>
    <property type="molecule type" value="Genomic_DNA"/>
</dbReference>
<evidence type="ECO:0008006" key="4">
    <source>
        <dbReference type="Google" id="ProtNLM"/>
    </source>
</evidence>
<dbReference type="InterPro" id="IPR006553">
    <property type="entry name" value="Leu-rich_rpt_Cys-con_subtyp"/>
</dbReference>
<dbReference type="VEuPathDB" id="TriTrypDB:ADEAN_000644000"/>
<organism evidence="2 3">
    <name type="scientific">Angomonas deanei</name>
    <dbReference type="NCBI Taxonomy" id="59799"/>
    <lineage>
        <taxon>Eukaryota</taxon>
        <taxon>Discoba</taxon>
        <taxon>Euglenozoa</taxon>
        <taxon>Kinetoplastea</taxon>
        <taxon>Metakinetoplastina</taxon>
        <taxon>Trypanosomatida</taxon>
        <taxon>Trypanosomatidae</taxon>
        <taxon>Strigomonadinae</taxon>
        <taxon>Angomonas</taxon>
    </lineage>
</organism>
<dbReference type="Gene3D" id="3.80.10.10">
    <property type="entry name" value="Ribonuclease Inhibitor"/>
    <property type="match status" value="10"/>
</dbReference>
<dbReference type="Proteomes" id="UP000515908">
    <property type="component" value="Chromosome 12"/>
</dbReference>
<evidence type="ECO:0000256" key="1">
    <source>
        <dbReference type="SAM" id="MobiDB-lite"/>
    </source>
</evidence>
<keyword evidence="3" id="KW-1185">Reference proteome</keyword>
<dbReference type="GO" id="GO:0031146">
    <property type="term" value="P:SCF-dependent proteasomal ubiquitin-dependent protein catabolic process"/>
    <property type="evidence" value="ECO:0007669"/>
    <property type="project" value="TreeGrafter"/>
</dbReference>
<dbReference type="GO" id="GO:0019005">
    <property type="term" value="C:SCF ubiquitin ligase complex"/>
    <property type="evidence" value="ECO:0007669"/>
    <property type="project" value="TreeGrafter"/>
</dbReference>
<feature type="region of interest" description="Disordered" evidence="1">
    <location>
        <begin position="36"/>
        <end position="64"/>
    </location>
</feature>
<reference evidence="2 3" key="1">
    <citation type="submission" date="2020-08" db="EMBL/GenBank/DDBJ databases">
        <authorList>
            <person name="Newling K."/>
            <person name="Davey J."/>
            <person name="Forrester S."/>
        </authorList>
    </citation>
    <scope>NUCLEOTIDE SEQUENCE [LARGE SCALE GENOMIC DNA]</scope>
    <source>
        <strain evidence="3">Crithidia deanei Carvalho (ATCC PRA-265)</strain>
    </source>
</reference>
<dbReference type="InterPro" id="IPR032675">
    <property type="entry name" value="LRR_dom_sf"/>
</dbReference>
<dbReference type="SUPFAM" id="SSF52058">
    <property type="entry name" value="L domain-like"/>
    <property type="match status" value="4"/>
</dbReference>
<evidence type="ECO:0000313" key="2">
    <source>
        <dbReference type="EMBL" id="CAD2218947.1"/>
    </source>
</evidence>
<proteinExistence type="predicted"/>
<dbReference type="SUPFAM" id="SSF52047">
    <property type="entry name" value="RNI-like"/>
    <property type="match status" value="1"/>
</dbReference>
<accession>A0A7G2CIR4</accession>
<name>A0A7G2CIR4_9TRYP</name>
<gene>
    <name evidence="2" type="ORF">ADEAN_000644000</name>
</gene>
<sequence length="1653" mass="183130">MKESALVINEVTPLEQGVSTGEGVISQVWEKRGMSTPRVSVDRHPSLTGRYSSQSIEGSASPRSSVSNVFQAGLALSGGNAPRMASTTAPLDIASPLYSRLSLANSLEGSPRLSSTARPSIVADENPWVDQEVKLHSTDSNVAQHLFTRASAASYVATLAETMMAPFFSVQCAVDINRVAALHSPAPRHLHLNSMAIDKYTVDALLSYNSEVNDVVDLLFENCIFHVEDFEWLRSLKQLRSIRMKGHYVTAEHITEMLRNAPEIQSLTIFDCAIIERIDALADDDCSLRAIQIIHTNFTTTVFNHIVNCASLREVLLLQIDLQVNIFDLLNTNHIELIQVVSCADFYYETKDASTWASVTSPRVGKEGGRGRVTLSVRSLVISDCESLNVKLLPWSELSLLKHLSIMYQNGVSGEDIQPVLLGGQLRLLRLQQLFVDDHVVELLSACQQLRELNLSFCKGMQGLNALWPHLKLLSRLNLSYSDIEDEDITGIVTRCDHLKEVYVRGCKYIRDFTTFRSLVNLEYLDTTECVSLENASFFGDYRCTKLRKIILDQCPQLYDISPLGAVRSLEDIQLSGTSVRGADMKGLQTCPYLSTVNISGCKCIDYFSMGSLMRLKRIDASHSSLNDTDLAALVKCERLEEVDLSYCEQVFSVADLANIPTILRLNLSYSAVNTEGFNALARHGANLRLDFLNLSGCTGIGDLFDLEHLDTIRTLLLSMSSVSEATLAYIAKCRSIETLDLSGCPQIKYAGDLAPMAALRYLNLSLTSIDDTSLKGIAKCGLIDHIELSGCESITDVSPLTRLPVLERLNLSRTGVYSHTLEGFTLCPLLWDVNIAYCPNVHDISQLSDVKSLQRIDASETKVAGVSFQRSWRCVMLEELSLRNCVFLKSMVPSSLQGLTSIRKLDLSASCVKDVCFTSIAECQSLEELVLDQCPYISSLISLRVLRNLRVFSAVETNIDDSAFVAISLCPSLEVVNVSKCTCISDISPLMYCPKMRAITARDSAVSDLSFLSPWKDSPLLFLDLSHCTEIASLYGIASLFMLQELNLSWSSVSERALTNIANCEALRTLHLSGCQNIKSVFPLHAMPSLKHLDLSKSAVELLTEKGQLWTTTALQVVNLRECSHLLSVSCLCEVTSLRVLDLDRSSVRDLSFSACWEKAIGLDKLVLSSCAAIRDVNAVGDFLNLTNVDLSSSPITNTCVEAMRVCLNLRVVNLSKCNEMTNVSPLSGLPRLQQLILQNCKNLRSVSFSVEWTCPCLLELDLTGCVLVKNLHGIGSLKKLKSLSLAKTSIISSAFTDLIKCQSIERLDFRGCYHLKNFSSLAKLPQLRTLYLSDSGADDNSIVSISRCKLLEILELVRCENVRNLFVPFEFGSLKTLKITAGDSIIGSFMTSCPSLEYLSLLKCPKSFRVSTLEPLRHLRVLDLTGGEVDESIFEPLRTCSANLEELCLKDCLSMTNVAALGQMSRLERLDLTGVPITDSSWQGLLARRTLQTLILRQCEHIRDLTPLRSLTRLHYLDVSRSGIANCSMELLPHLPSLEQFLAVGCGSIVDIRCLYKGLPQIALLDFTGVPLTVEEATLRRNCPYLEIIRWGGEVPLGDNEKEEEEVVEPEAYKVTMTVGGQARETAPWWKRVVSTVWTYLRPDEKRLPVQ</sequence>
<dbReference type="SMART" id="SM00367">
    <property type="entry name" value="LRR_CC"/>
    <property type="match status" value="18"/>
</dbReference>
<dbReference type="PANTHER" id="PTHR13318">
    <property type="entry name" value="PARTNER OF PAIRED, ISOFORM B-RELATED"/>
    <property type="match status" value="1"/>
</dbReference>
<evidence type="ECO:0000313" key="3">
    <source>
        <dbReference type="Proteomes" id="UP000515908"/>
    </source>
</evidence>
<feature type="compositionally biased region" description="Polar residues" evidence="1">
    <location>
        <begin position="49"/>
        <end position="64"/>
    </location>
</feature>